<comment type="caution">
    <text evidence="1">The sequence shown here is derived from an EMBL/GenBank/DDBJ whole genome shotgun (WGS) entry which is preliminary data.</text>
</comment>
<evidence type="ECO:0000313" key="2">
    <source>
        <dbReference type="Proteomes" id="UP000831701"/>
    </source>
</evidence>
<dbReference type="EMBL" id="CM041534">
    <property type="protein sequence ID" value="KAI3373941.1"/>
    <property type="molecule type" value="Genomic_DNA"/>
</dbReference>
<organism evidence="1 2">
    <name type="scientific">Scortum barcoo</name>
    <name type="common">barcoo grunter</name>
    <dbReference type="NCBI Taxonomy" id="214431"/>
    <lineage>
        <taxon>Eukaryota</taxon>
        <taxon>Metazoa</taxon>
        <taxon>Chordata</taxon>
        <taxon>Craniata</taxon>
        <taxon>Vertebrata</taxon>
        <taxon>Euteleostomi</taxon>
        <taxon>Actinopterygii</taxon>
        <taxon>Neopterygii</taxon>
        <taxon>Teleostei</taxon>
        <taxon>Neoteleostei</taxon>
        <taxon>Acanthomorphata</taxon>
        <taxon>Eupercaria</taxon>
        <taxon>Centrarchiformes</taxon>
        <taxon>Terapontoidei</taxon>
        <taxon>Terapontidae</taxon>
        <taxon>Scortum</taxon>
    </lineage>
</organism>
<accession>A0ACB8X1V4</accession>
<evidence type="ECO:0000313" key="1">
    <source>
        <dbReference type="EMBL" id="KAI3373941.1"/>
    </source>
</evidence>
<name>A0ACB8X1V4_9TELE</name>
<reference evidence="1" key="1">
    <citation type="submission" date="2022-04" db="EMBL/GenBank/DDBJ databases">
        <title>Jade perch genome.</title>
        <authorList>
            <person name="Chao B."/>
        </authorList>
    </citation>
    <scope>NUCLEOTIDE SEQUENCE</scope>
    <source>
        <strain evidence="1">CB-2022</strain>
    </source>
</reference>
<protein>
    <submittedName>
        <fullName evidence="1">Uncharacterized protein</fullName>
    </submittedName>
</protein>
<proteinExistence type="predicted"/>
<gene>
    <name evidence="1" type="ORF">L3Q82_021984</name>
</gene>
<dbReference type="Proteomes" id="UP000831701">
    <property type="component" value="Chromosome 4"/>
</dbReference>
<sequence length="1169" mass="128859">MRLGAWLLWVSWFYTWAEYSQRCKCHDVWPAEPELDKRSKSRVKEHVRHGVGHQHTHTHRTRPHRRKVSEDIWERMVRVDVFMMRSVFITITITSALLSGSRVHAEEMPPRIVHHPSDVVVKAGNPAALSCRAEGAETIEWMRNGQLLELEKGDGQLQPIVLSEGSLFFLSVGGGKRGQSHEGIYTCVASNSAGKATSRNASLYIAALREEFTLQPSDVEVAEGEVAVLNCVPPMGHPEPNVVWKKDGLPISSTDHHYTELSGKLVIAPAQKNHSGAYVCVASNIVGVRESRAARLSVLAKPVLVLKPENMSVRMGESAQFYCQAKGDPPPAVVWSREQGPLPNGRYLVNPDQTLQIHYVTAQDAGKYTCTAVNDVGVVSASAQLIVEEAANTKQKDLHKELSALRVALENVTIMAPGSNISQVQWKLQSLPAQPHYLDGFEVLYRSLLPASSDWAAKKVTLPSFQCQVGPLKRGYKYEFKVRPYGSSLYGRESNTRHLRVPETVPGASPLAVSITVSHEQNNTIYLSWEPPPHETHNGIIQGYQVWCVETEEQQYQNWTVDSGQHSLHISTLRPGKRYWITIAAVNGAGVGVLSNPHGFVINPQISSPPESDSERQHLSQVLALLQDPVFIGSIGALLWCGLMVAAVCLFRRHSRTGHLIPGHGRAKGLHRLANEDLIIKHRMAAPDSPWISGGWRPAFSQKYQDLWAQGQKHPGIRSTSLPVSSKKDPSCLDATVPIVTDSCGVYGTFYVDLMSNGLKTFNSPGLCPKMPHGLLQQQGTETIKICTQPVTKTPPLRSQEALPWKQAIRPQPRMGVLRESWEKTHSKQELHAVNSVPIIPTRKQACPSSVYQQRLSHIPSDRHGMTKSIHCGHPECGKVAGCPRLLHYSASLHLVDMLPPPPPIPPEDTMDTHSLTSDEGSTRSTKLTADIGSLQSVCASGHHGQPRLPNNNSHLSTTSYSMSMDDGQDGTLTAEEATQYLELSPKPERCSSALPEQRPSLTHPFSPTLGYIRGPVCSTQLEDDPVTDEPEAPPIGLRRARLQSTPSSCYSEWDSSLWNTWSSLMDGNMASARTSLISSVDSCYTNDSANFARLLAVAAETMSGASLSDFSPPASPLSALYPPFRAEGDSFGELEPVPAWDWSMAWVEEMEAQYRAHYPGRNTRPFDT</sequence>
<keyword evidence="2" id="KW-1185">Reference proteome</keyword>